<dbReference type="Proteomes" id="UP000467130">
    <property type="component" value="Chromosome"/>
</dbReference>
<dbReference type="KEGG" id="msto:MSTO_16280"/>
<dbReference type="AlphaFoldDB" id="A0A7I7Q584"/>
<gene>
    <name evidence="3" type="ORF">MSTO_16280</name>
</gene>
<evidence type="ECO:0000256" key="1">
    <source>
        <dbReference type="SAM" id="Coils"/>
    </source>
</evidence>
<evidence type="ECO:0000313" key="3">
    <source>
        <dbReference type="EMBL" id="BBY21423.1"/>
    </source>
</evidence>
<evidence type="ECO:0000256" key="2">
    <source>
        <dbReference type="SAM" id="MobiDB-lite"/>
    </source>
</evidence>
<protein>
    <recommendedName>
        <fullName evidence="5">Cell division protein DivIVA</fullName>
    </recommendedName>
</protein>
<evidence type="ECO:0008006" key="5">
    <source>
        <dbReference type="Google" id="ProtNLM"/>
    </source>
</evidence>
<evidence type="ECO:0000313" key="4">
    <source>
        <dbReference type="Proteomes" id="UP000467130"/>
    </source>
</evidence>
<proteinExistence type="predicted"/>
<dbReference type="EMBL" id="AP022587">
    <property type="protein sequence ID" value="BBY21423.1"/>
    <property type="molecule type" value="Genomic_DNA"/>
</dbReference>
<keyword evidence="4" id="KW-1185">Reference proteome</keyword>
<keyword evidence="1" id="KW-0175">Coiled coil</keyword>
<feature type="coiled-coil region" evidence="1">
    <location>
        <begin position="98"/>
        <end position="187"/>
    </location>
</feature>
<feature type="region of interest" description="Disordered" evidence="2">
    <location>
        <begin position="215"/>
        <end position="234"/>
    </location>
</feature>
<sequence length="234" mass="26170">MAVITEPAMAFTRKFMGYDSAAVDAHIEMLTTKQNLLLNDVESLRARLKDSAEETASLRKEVALLTDTSPAPHAMQQRTAKMLARTVDEISEMQAEARTEAEALISAAEAEIEAEQRKHREVLADMAAQHKAMEAGYRETKEALEAELASMRDDAQRVREQLLADAKERIDRDREEARRVVDAAAERRIRILEQLLSVYRDLENVPAALESAYREQQNLPAPSEVPAQDKVSAG</sequence>
<organism evidence="3 4">
    <name type="scientific">Mycobacterium stomatepiae</name>
    <dbReference type="NCBI Taxonomy" id="470076"/>
    <lineage>
        <taxon>Bacteria</taxon>
        <taxon>Bacillati</taxon>
        <taxon>Actinomycetota</taxon>
        <taxon>Actinomycetes</taxon>
        <taxon>Mycobacteriales</taxon>
        <taxon>Mycobacteriaceae</taxon>
        <taxon>Mycobacterium</taxon>
        <taxon>Mycobacterium simiae complex</taxon>
    </lineage>
</organism>
<name>A0A7I7Q584_9MYCO</name>
<reference evidence="3 4" key="1">
    <citation type="journal article" date="2019" name="Emerg. Microbes Infect.">
        <title>Comprehensive subspecies identification of 175 nontuberculous mycobacteria species based on 7547 genomic profiles.</title>
        <authorList>
            <person name="Matsumoto Y."/>
            <person name="Kinjo T."/>
            <person name="Motooka D."/>
            <person name="Nabeya D."/>
            <person name="Jung N."/>
            <person name="Uechi K."/>
            <person name="Horii T."/>
            <person name="Iida T."/>
            <person name="Fujita J."/>
            <person name="Nakamura S."/>
        </authorList>
    </citation>
    <scope>NUCLEOTIDE SEQUENCE [LARGE SCALE GENOMIC DNA]</scope>
    <source>
        <strain evidence="3 4">JCM 17783</strain>
    </source>
</reference>
<accession>A0A7I7Q584</accession>